<dbReference type="OrthoDB" id="9773007at2"/>
<dbReference type="InterPro" id="IPR050992">
    <property type="entry name" value="CheZ_family_phosphatases"/>
</dbReference>
<dbReference type="GO" id="GO:0006935">
    <property type="term" value="P:chemotaxis"/>
    <property type="evidence" value="ECO:0007669"/>
    <property type="project" value="UniProtKB-KW"/>
</dbReference>
<evidence type="ECO:0000256" key="1">
    <source>
        <dbReference type="ARBA" id="ARBA00004496"/>
    </source>
</evidence>
<dbReference type="AlphaFoldDB" id="A0A420EFM2"/>
<evidence type="ECO:0000313" key="14">
    <source>
        <dbReference type="Proteomes" id="UP000286482"/>
    </source>
</evidence>
<dbReference type="PANTHER" id="PTHR43693:SF1">
    <property type="entry name" value="PROTEIN PHOSPHATASE CHEZ"/>
    <property type="match status" value="1"/>
</dbReference>
<dbReference type="InterPro" id="IPR007439">
    <property type="entry name" value="Chemotax_Pase_CheZ"/>
</dbReference>
<evidence type="ECO:0000256" key="3">
    <source>
        <dbReference type="ARBA" id="ARBA00018484"/>
    </source>
</evidence>
<dbReference type="Pfam" id="PF04344">
    <property type="entry name" value="CheZ"/>
    <property type="match status" value="1"/>
</dbReference>
<evidence type="ECO:0000256" key="5">
    <source>
        <dbReference type="ARBA" id="ARBA00022500"/>
    </source>
</evidence>
<evidence type="ECO:0000256" key="2">
    <source>
        <dbReference type="ARBA" id="ARBA00005908"/>
    </source>
</evidence>
<accession>A0A420EFM2</accession>
<feature type="site" description="Enhances dephosphorylation of CheY-P" evidence="11">
    <location>
        <position position="174"/>
    </location>
</feature>
<feature type="compositionally biased region" description="Polar residues" evidence="12">
    <location>
        <begin position="205"/>
        <end position="220"/>
    </location>
</feature>
<dbReference type="GO" id="GO:0004721">
    <property type="term" value="F:phosphoprotein phosphatase activity"/>
    <property type="evidence" value="ECO:0007669"/>
    <property type="project" value="UniProtKB-KW"/>
</dbReference>
<reference evidence="13 14" key="1">
    <citation type="submission" date="2018-09" db="EMBL/GenBank/DDBJ databases">
        <authorList>
            <person name="Wang Z."/>
        </authorList>
    </citation>
    <scope>NUCLEOTIDE SEQUENCE [LARGE SCALE GENOMIC DNA]</scope>
    <source>
        <strain evidence="13 14">ALS 81</strain>
    </source>
</reference>
<dbReference type="PIRSF" id="PIRSF002884">
    <property type="entry name" value="CheZ"/>
    <property type="match status" value="1"/>
</dbReference>
<evidence type="ECO:0000256" key="11">
    <source>
        <dbReference type="PIRSR" id="PIRSR002884-1"/>
    </source>
</evidence>
<evidence type="ECO:0000256" key="8">
    <source>
        <dbReference type="ARBA" id="ARBA00022912"/>
    </source>
</evidence>
<dbReference type="GO" id="GO:0050920">
    <property type="term" value="P:regulation of chemotaxis"/>
    <property type="evidence" value="ECO:0007669"/>
    <property type="project" value="InterPro"/>
</dbReference>
<evidence type="ECO:0000256" key="9">
    <source>
        <dbReference type="ARBA" id="ARBA00029599"/>
    </source>
</evidence>
<dbReference type="RefSeq" id="WP_120353505.1">
    <property type="nucleotide sequence ID" value="NZ_RAQO01000004.1"/>
</dbReference>
<keyword evidence="6 10" id="KW-0283">Flagellar rotation</keyword>
<evidence type="ECO:0000256" key="7">
    <source>
        <dbReference type="ARBA" id="ARBA00022801"/>
    </source>
</evidence>
<evidence type="ECO:0000256" key="10">
    <source>
        <dbReference type="PIRNR" id="PIRNR002884"/>
    </source>
</evidence>
<evidence type="ECO:0000256" key="12">
    <source>
        <dbReference type="SAM" id="MobiDB-lite"/>
    </source>
</evidence>
<evidence type="ECO:0000256" key="6">
    <source>
        <dbReference type="ARBA" id="ARBA00022779"/>
    </source>
</evidence>
<comment type="function">
    <text evidence="10">Plays an important role in bacterial chemotaxis signal transduction pathway by accelerating the dephosphorylation of phosphorylated CheY (CheY-P).</text>
</comment>
<keyword evidence="7 10" id="KW-0378">Hydrolase</keyword>
<dbReference type="GO" id="GO:0005737">
    <property type="term" value="C:cytoplasm"/>
    <property type="evidence" value="ECO:0007669"/>
    <property type="project" value="UniProtKB-SubCell"/>
</dbReference>
<comment type="caution">
    <text evidence="13">The sequence shown here is derived from an EMBL/GenBank/DDBJ whole genome shotgun (WGS) entry which is preliminary data.</text>
</comment>
<sequence length="254" mass="28508">MSSVQALISLEDAQRLVELLQQDEIEQANQWLKDKTVSESAALFDKVGNLTRQLHDSLEDFKSDSRLPELANQEIPDARDRLNYVIEMTDQAANKTMDAVDAVIPLADSLLNRIESLMPTWDGLMHRNISLTQFKEMCHQIDSMLKETVKDADSIKAKSTEILMAQEFQDLTGQLIRKVITLVQEVEDRLVEMLTLFSDDSPSAKTVVKNSEPSAATTREQAIASEGPIINKEERSDVVQDQDDVDDLLSSLGF</sequence>
<proteinExistence type="inferred from homology"/>
<evidence type="ECO:0000313" key="13">
    <source>
        <dbReference type="EMBL" id="RKF19499.1"/>
    </source>
</evidence>
<evidence type="ECO:0000256" key="4">
    <source>
        <dbReference type="ARBA" id="ARBA00022490"/>
    </source>
</evidence>
<dbReference type="SUPFAM" id="SSF75708">
    <property type="entry name" value="Chemotaxis phosphatase CheZ"/>
    <property type="match status" value="1"/>
</dbReference>
<comment type="similarity">
    <text evidence="2 10">Belongs to the CheZ family.</text>
</comment>
<dbReference type="GO" id="GO:0009288">
    <property type="term" value="C:bacterial-type flagellum"/>
    <property type="evidence" value="ECO:0007669"/>
    <property type="project" value="InterPro"/>
</dbReference>
<protein>
    <recommendedName>
        <fullName evidence="3 10">Protein phosphatase CheZ</fullName>
        <ecNumber evidence="10">3.1.3.-</ecNumber>
    </recommendedName>
    <alternativeName>
        <fullName evidence="9 10">Chemotaxis protein CheZ</fullName>
    </alternativeName>
</protein>
<organism evidence="13 14">
    <name type="scientific">Alginatibacterium sediminis</name>
    <dbReference type="NCBI Taxonomy" id="2164068"/>
    <lineage>
        <taxon>Bacteria</taxon>
        <taxon>Pseudomonadati</taxon>
        <taxon>Pseudomonadota</taxon>
        <taxon>Gammaproteobacteria</taxon>
        <taxon>Alteromonadales</taxon>
        <taxon>Alteromonadaceae</taxon>
        <taxon>Alginatibacterium</taxon>
    </lineage>
</organism>
<keyword evidence="4 10" id="KW-0963">Cytoplasm</keyword>
<keyword evidence="14" id="KW-1185">Reference proteome</keyword>
<comment type="subcellular location">
    <subcellularLocation>
        <location evidence="1 10">Cytoplasm</location>
    </subcellularLocation>
</comment>
<dbReference type="GO" id="GO:0097588">
    <property type="term" value="P:archaeal or bacterial-type flagellum-dependent cell motility"/>
    <property type="evidence" value="ECO:0007669"/>
    <property type="project" value="UniProtKB-KW"/>
</dbReference>
<dbReference type="PANTHER" id="PTHR43693">
    <property type="entry name" value="PROTEIN PHOSPHATASE CHEZ"/>
    <property type="match status" value="1"/>
</dbReference>
<dbReference type="EC" id="3.1.3.-" evidence="10"/>
<keyword evidence="5 10" id="KW-0145">Chemotaxis</keyword>
<comment type="subunit">
    <text evidence="10">Homodimer.</text>
</comment>
<dbReference type="EMBL" id="RAQO01000004">
    <property type="protein sequence ID" value="RKF19499.1"/>
    <property type="molecule type" value="Genomic_DNA"/>
</dbReference>
<gene>
    <name evidence="13" type="ORF">DBZ36_03260</name>
</gene>
<feature type="region of interest" description="Disordered" evidence="12">
    <location>
        <begin position="205"/>
        <end position="254"/>
    </location>
</feature>
<keyword evidence="8 10" id="KW-0904">Protein phosphatase</keyword>
<dbReference type="Proteomes" id="UP000286482">
    <property type="component" value="Unassembled WGS sequence"/>
</dbReference>
<name>A0A420EFM2_9ALTE</name>
<dbReference type="Gene3D" id="1.10.287.500">
    <property type="entry name" value="Helix hairpin bin"/>
    <property type="match status" value="1"/>
</dbReference>